<keyword evidence="3" id="KW-1185">Reference proteome</keyword>
<sequence>MAARSQTITKYRHRKASMLTSSYTFRSLQQQQQQHQRLLPPCDANSVALGANSRQHGKISRQRRVLSHDCYGTKPWAAEAECKLLGGEVNSD</sequence>
<dbReference type="AlphaFoldDB" id="A0A084VX62"/>
<dbReference type="EMBL" id="ATLV01017850">
    <property type="status" value="NOT_ANNOTATED_CDS"/>
    <property type="molecule type" value="Genomic_DNA"/>
</dbReference>
<evidence type="ECO:0000313" key="3">
    <source>
        <dbReference type="Proteomes" id="UP000030765"/>
    </source>
</evidence>
<proteinExistence type="predicted"/>
<dbReference type="Proteomes" id="UP000030765">
    <property type="component" value="Unassembled WGS sequence"/>
</dbReference>
<dbReference type="VEuPathDB" id="VectorBase:ASIS021427"/>
<dbReference type="EMBL" id="KE525195">
    <property type="protein sequence ID" value="KFB42556.1"/>
    <property type="molecule type" value="Genomic_DNA"/>
</dbReference>
<gene>
    <name evidence="1" type="ORF">ZHAS_00010269</name>
</gene>
<evidence type="ECO:0000313" key="2">
    <source>
        <dbReference type="EnsemblMetazoa" id="ASIC010269-PA"/>
    </source>
</evidence>
<dbReference type="STRING" id="74873.A0A084VX62"/>
<dbReference type="EnsemblMetazoa" id="ASIC010269-RA">
    <property type="protein sequence ID" value="ASIC010269-PA"/>
    <property type="gene ID" value="ASIC010269"/>
</dbReference>
<organism evidence="2 3">
    <name type="scientific">Anopheles sinensis</name>
    <name type="common">Mosquito</name>
    <dbReference type="NCBI Taxonomy" id="74873"/>
    <lineage>
        <taxon>Eukaryota</taxon>
        <taxon>Metazoa</taxon>
        <taxon>Ecdysozoa</taxon>
        <taxon>Arthropoda</taxon>
        <taxon>Hexapoda</taxon>
        <taxon>Insecta</taxon>
        <taxon>Pterygota</taxon>
        <taxon>Neoptera</taxon>
        <taxon>Endopterygota</taxon>
        <taxon>Diptera</taxon>
        <taxon>Nematocera</taxon>
        <taxon>Culicoidea</taxon>
        <taxon>Culicidae</taxon>
        <taxon>Anophelinae</taxon>
        <taxon>Anopheles</taxon>
    </lineage>
</organism>
<reference evidence="2" key="2">
    <citation type="submission" date="2020-05" db="UniProtKB">
        <authorList>
            <consortium name="EnsemblMetazoa"/>
        </authorList>
    </citation>
    <scope>IDENTIFICATION</scope>
</reference>
<protein>
    <submittedName>
        <fullName evidence="1">AGAP000442-PA-like protein</fullName>
    </submittedName>
</protein>
<reference evidence="1 3" key="1">
    <citation type="journal article" date="2014" name="BMC Genomics">
        <title>Genome sequence of Anopheles sinensis provides insight into genetics basis of mosquito competence for malaria parasites.</title>
        <authorList>
            <person name="Zhou D."/>
            <person name="Zhang D."/>
            <person name="Ding G."/>
            <person name="Shi L."/>
            <person name="Hou Q."/>
            <person name="Ye Y."/>
            <person name="Xu Y."/>
            <person name="Zhou H."/>
            <person name="Xiong C."/>
            <person name="Li S."/>
            <person name="Yu J."/>
            <person name="Hong S."/>
            <person name="Yu X."/>
            <person name="Zou P."/>
            <person name="Chen C."/>
            <person name="Chang X."/>
            <person name="Wang W."/>
            <person name="Lv Y."/>
            <person name="Sun Y."/>
            <person name="Ma L."/>
            <person name="Shen B."/>
            <person name="Zhu C."/>
        </authorList>
    </citation>
    <scope>NUCLEOTIDE SEQUENCE [LARGE SCALE GENOMIC DNA]</scope>
</reference>
<evidence type="ECO:0000313" key="1">
    <source>
        <dbReference type="EMBL" id="KFB42556.1"/>
    </source>
</evidence>
<accession>A0A084VX62</accession>
<dbReference type="VEuPathDB" id="VectorBase:ASIC010269"/>
<name>A0A084VX62_ANOSI</name>